<dbReference type="Proteomes" id="UP001473302">
    <property type="component" value="Unassembled WGS sequence"/>
</dbReference>
<gene>
    <name evidence="2" type="ORF">MFLAVUS_003694</name>
</gene>
<proteinExistence type="predicted"/>
<keyword evidence="3" id="KW-1185">Reference proteome</keyword>
<name>A0ABP9YTT9_9FUNG</name>
<comment type="caution">
    <text evidence="2">The sequence shown here is derived from an EMBL/GenBank/DDBJ whole genome shotgun (WGS) entry which is preliminary data.</text>
</comment>
<evidence type="ECO:0000256" key="1">
    <source>
        <dbReference type="SAM" id="Coils"/>
    </source>
</evidence>
<organism evidence="2 3">
    <name type="scientific">Mucor flavus</name>
    <dbReference type="NCBI Taxonomy" id="439312"/>
    <lineage>
        <taxon>Eukaryota</taxon>
        <taxon>Fungi</taxon>
        <taxon>Fungi incertae sedis</taxon>
        <taxon>Mucoromycota</taxon>
        <taxon>Mucoromycotina</taxon>
        <taxon>Mucoromycetes</taxon>
        <taxon>Mucorales</taxon>
        <taxon>Mucorineae</taxon>
        <taxon>Mucoraceae</taxon>
        <taxon>Mucor</taxon>
    </lineage>
</organism>
<dbReference type="EMBL" id="BAABUK010000007">
    <property type="protein sequence ID" value="GAA5810274.1"/>
    <property type="molecule type" value="Genomic_DNA"/>
</dbReference>
<feature type="coiled-coil region" evidence="1">
    <location>
        <begin position="14"/>
        <end position="42"/>
    </location>
</feature>
<evidence type="ECO:0000313" key="2">
    <source>
        <dbReference type="EMBL" id="GAA5810274.1"/>
    </source>
</evidence>
<reference evidence="2 3" key="1">
    <citation type="submission" date="2024-04" db="EMBL/GenBank/DDBJ databases">
        <title>genome sequences of Mucor flavus KT1a and Helicostylum pulchrum KT1b strains isolated from the surface of a dry-aged beef.</title>
        <authorList>
            <person name="Toyotome T."/>
            <person name="Hosono M."/>
            <person name="Torimaru M."/>
            <person name="Fukuda K."/>
            <person name="Mikami N."/>
        </authorList>
    </citation>
    <scope>NUCLEOTIDE SEQUENCE [LARGE SCALE GENOMIC DNA]</scope>
    <source>
        <strain evidence="2 3">KT1a</strain>
    </source>
</reference>
<evidence type="ECO:0000313" key="3">
    <source>
        <dbReference type="Proteomes" id="UP001473302"/>
    </source>
</evidence>
<accession>A0ABP9YTT9</accession>
<keyword evidence="1" id="KW-0175">Coiled coil</keyword>
<protein>
    <submittedName>
        <fullName evidence="2">Uncharacterized protein</fullName>
    </submittedName>
</protein>
<sequence length="82" mass="9606">MVNKMIRLTSIDYSHELLQEIKKSHKKNKQLMEKRLNGYEKVRILDRLLAGNVEVKLSSRVSEAEDIYVYNPPLCPDSPYNN</sequence>